<dbReference type="EMBL" id="AP017313">
    <property type="protein sequence ID" value="BAU52025.1"/>
    <property type="molecule type" value="Genomic_DNA"/>
</dbReference>
<organism evidence="1 2">
    <name type="scientific">Mucilaginibacter gotjawali</name>
    <dbReference type="NCBI Taxonomy" id="1550579"/>
    <lineage>
        <taxon>Bacteria</taxon>
        <taxon>Pseudomonadati</taxon>
        <taxon>Bacteroidota</taxon>
        <taxon>Sphingobacteriia</taxon>
        <taxon>Sphingobacteriales</taxon>
        <taxon>Sphingobacteriaceae</taxon>
        <taxon>Mucilaginibacter</taxon>
    </lineage>
</organism>
<gene>
    <name evidence="1" type="ORF">MgSA37_00175</name>
</gene>
<accession>A0A110AZP9</accession>
<evidence type="ECO:0000313" key="1">
    <source>
        <dbReference type="EMBL" id="BAU52025.1"/>
    </source>
</evidence>
<reference evidence="1 2" key="1">
    <citation type="submission" date="2015-12" db="EMBL/GenBank/DDBJ databases">
        <title>Genome sequence of Mucilaginibacter gotjawali.</title>
        <authorList>
            <person name="Lee J.S."/>
            <person name="Lee K.C."/>
            <person name="Kim K.K."/>
            <person name="Lee B.W."/>
        </authorList>
    </citation>
    <scope>NUCLEOTIDE SEQUENCE [LARGE SCALE GENOMIC DNA]</scope>
    <source>
        <strain evidence="1 2">SA3-7</strain>
    </source>
</reference>
<evidence type="ECO:0000313" key="2">
    <source>
        <dbReference type="Proteomes" id="UP000218263"/>
    </source>
</evidence>
<proteinExistence type="predicted"/>
<dbReference type="Proteomes" id="UP000218263">
    <property type="component" value="Chromosome"/>
</dbReference>
<name>A0A110AZP9_9SPHI</name>
<dbReference type="OrthoDB" id="9852944at2"/>
<protein>
    <submittedName>
        <fullName evidence="1">Uncharacterized protein</fullName>
    </submittedName>
</protein>
<sequence>MAANISKGVSVKGQVAWLDYFENDAFFFMANDGQLALKDYPSAVSFVKNTLIKLMPKISLQWKNVKIDPLRPSLAILEPRFMKIL</sequence>
<dbReference type="KEGG" id="mgot:MgSA37_00175"/>
<dbReference type="AlphaFoldDB" id="A0A110AZP9"/>
<keyword evidence="2" id="KW-1185">Reference proteome</keyword>
<dbReference type="RefSeq" id="WP_096349390.1">
    <property type="nucleotide sequence ID" value="NZ_AP017313.1"/>
</dbReference>